<proteinExistence type="predicted"/>
<dbReference type="Gramene" id="PNT71768">
    <property type="protein sequence ID" value="PNT71768"/>
    <property type="gene ID" value="BRADI_2g35255v3"/>
</dbReference>
<reference evidence="1 2" key="1">
    <citation type="journal article" date="2010" name="Nature">
        <title>Genome sequencing and analysis of the model grass Brachypodium distachyon.</title>
        <authorList>
            <consortium name="International Brachypodium Initiative"/>
        </authorList>
    </citation>
    <scope>NUCLEOTIDE SEQUENCE [LARGE SCALE GENOMIC DNA]</scope>
    <source>
        <strain evidence="1 2">Bd21</strain>
    </source>
</reference>
<protein>
    <submittedName>
        <fullName evidence="1 2">Uncharacterized protein</fullName>
    </submittedName>
</protein>
<dbReference type="OrthoDB" id="1740028at2759"/>
<sequence length="120" mass="14115">MRRASITYSWGVVARQVWLAFLGRWQKQDWVPGVLETWWPGLEVVARKDRRNLHTAVRLVCWCIWKHRNAVVFDRVTPSATHIIREIGREGDAWRRAGLFDGSLLFSDFGVVDVIWILRE</sequence>
<evidence type="ECO:0000313" key="1">
    <source>
        <dbReference type="EMBL" id="PNT71768.1"/>
    </source>
</evidence>
<evidence type="ECO:0000313" key="3">
    <source>
        <dbReference type="Proteomes" id="UP000008810"/>
    </source>
</evidence>
<reference evidence="2" key="3">
    <citation type="submission" date="2018-08" db="UniProtKB">
        <authorList>
            <consortium name="EnsemblPlants"/>
        </authorList>
    </citation>
    <scope>IDENTIFICATION</scope>
    <source>
        <strain evidence="2">cv. Bd21</strain>
    </source>
</reference>
<dbReference type="Proteomes" id="UP000008810">
    <property type="component" value="Chromosome 2"/>
</dbReference>
<organism evidence="1">
    <name type="scientific">Brachypodium distachyon</name>
    <name type="common">Purple false brome</name>
    <name type="synonym">Trachynia distachya</name>
    <dbReference type="NCBI Taxonomy" id="15368"/>
    <lineage>
        <taxon>Eukaryota</taxon>
        <taxon>Viridiplantae</taxon>
        <taxon>Streptophyta</taxon>
        <taxon>Embryophyta</taxon>
        <taxon>Tracheophyta</taxon>
        <taxon>Spermatophyta</taxon>
        <taxon>Magnoliopsida</taxon>
        <taxon>Liliopsida</taxon>
        <taxon>Poales</taxon>
        <taxon>Poaceae</taxon>
        <taxon>BOP clade</taxon>
        <taxon>Pooideae</taxon>
        <taxon>Stipodae</taxon>
        <taxon>Brachypodieae</taxon>
        <taxon>Brachypodium</taxon>
    </lineage>
</organism>
<reference evidence="1" key="2">
    <citation type="submission" date="2017-06" db="EMBL/GenBank/DDBJ databases">
        <title>WGS assembly of Brachypodium distachyon.</title>
        <authorList>
            <consortium name="The International Brachypodium Initiative"/>
            <person name="Lucas S."/>
            <person name="Harmon-Smith M."/>
            <person name="Lail K."/>
            <person name="Tice H."/>
            <person name="Grimwood J."/>
            <person name="Bruce D."/>
            <person name="Barry K."/>
            <person name="Shu S."/>
            <person name="Lindquist E."/>
            <person name="Wang M."/>
            <person name="Pitluck S."/>
            <person name="Vogel J.P."/>
            <person name="Garvin D.F."/>
            <person name="Mockler T.C."/>
            <person name="Schmutz J."/>
            <person name="Rokhsar D."/>
            <person name="Bevan M.W."/>
        </authorList>
    </citation>
    <scope>NUCLEOTIDE SEQUENCE</scope>
    <source>
        <strain evidence="1">Bd21</strain>
    </source>
</reference>
<gene>
    <name evidence="1" type="ORF">BRADI_2g35255v3</name>
</gene>
<dbReference type="EnsemblPlants" id="PNT71768">
    <property type="protein sequence ID" value="PNT71768"/>
    <property type="gene ID" value="BRADI_2g35255v3"/>
</dbReference>
<accession>A0A2K2DBW7</accession>
<dbReference type="InParanoid" id="A0A2K2DBW7"/>
<name>A0A2K2DBW7_BRADI</name>
<dbReference type="AlphaFoldDB" id="A0A2K2DBW7"/>
<evidence type="ECO:0000313" key="2">
    <source>
        <dbReference type="EnsemblPlants" id="PNT71768"/>
    </source>
</evidence>
<dbReference type="EMBL" id="CM000881">
    <property type="protein sequence ID" value="PNT71768.1"/>
    <property type="molecule type" value="Genomic_DNA"/>
</dbReference>
<keyword evidence="3" id="KW-1185">Reference proteome</keyword>